<comment type="caution">
    <text evidence="1">The sequence shown here is derived from an EMBL/GenBank/DDBJ whole genome shotgun (WGS) entry which is preliminary data.</text>
</comment>
<keyword evidence="2" id="KW-1185">Reference proteome</keyword>
<dbReference type="EMBL" id="QMDX01000013">
    <property type="protein sequence ID" value="TSD09372.1"/>
    <property type="molecule type" value="Genomic_DNA"/>
</dbReference>
<evidence type="ECO:0000313" key="1">
    <source>
        <dbReference type="EMBL" id="TSD09372.1"/>
    </source>
</evidence>
<dbReference type="InterPro" id="IPR036527">
    <property type="entry name" value="SCP2_sterol-bd_dom_sf"/>
</dbReference>
<gene>
    <name evidence="1" type="ORF">DP107_15795</name>
</gene>
<dbReference type="Gene3D" id="3.30.1050.10">
    <property type="entry name" value="SCP2 sterol-binding domain"/>
    <property type="match status" value="1"/>
</dbReference>
<name>A0A554MW69_9EURY</name>
<sequence>MTAYGRALDGSAALDDLADGWGVGFNGDVLLAIEDVPLAETTIGELPDEVMADLPEDIRAGVSDVTLAEAPTEFGGRLRTALPASVQDLLHQIESKVHDGTIYAYVGLEAGDCTGTAVLETPGDREVGYVVHGPYETWRRIIDGRPAVSAVLSGDLGVTGNRLRLLRYASVLQLLGDIAAEVETTHLFPGGTAHPGEVVLDEAVRQPVILGRLAERQVSLATKALSPF</sequence>
<dbReference type="AlphaFoldDB" id="A0A554MW69"/>
<accession>A0A554MW69</accession>
<proteinExistence type="predicted"/>
<dbReference type="SUPFAM" id="SSF55718">
    <property type="entry name" value="SCP-like"/>
    <property type="match status" value="1"/>
</dbReference>
<dbReference type="Proteomes" id="UP000319894">
    <property type="component" value="Unassembled WGS sequence"/>
</dbReference>
<dbReference type="InParanoid" id="A0A554MW69"/>
<evidence type="ECO:0000313" key="2">
    <source>
        <dbReference type="Proteomes" id="UP000319894"/>
    </source>
</evidence>
<protein>
    <submittedName>
        <fullName evidence="1">Sterol carrier protein</fullName>
    </submittedName>
</protein>
<reference evidence="1 2" key="1">
    <citation type="submission" date="2018-06" db="EMBL/GenBank/DDBJ databases">
        <title>Natronomonas sp. F16-60 a new haloarchaeon isolated from a solar saltern of Isla Cristina, Huelva, Spain.</title>
        <authorList>
            <person name="Duran-Viseras A."/>
            <person name="Sanchez-Porro C."/>
            <person name="Ventosa A."/>
        </authorList>
    </citation>
    <scope>NUCLEOTIDE SEQUENCE [LARGE SCALE GENOMIC DNA]</scope>
    <source>
        <strain evidence="1 2">F16-60</strain>
    </source>
</reference>
<organism evidence="1 2">
    <name type="scientific">Haloglomus irregulare</name>
    <dbReference type="NCBI Taxonomy" id="2234134"/>
    <lineage>
        <taxon>Archaea</taxon>
        <taxon>Methanobacteriati</taxon>
        <taxon>Methanobacteriota</taxon>
        <taxon>Stenosarchaea group</taxon>
        <taxon>Halobacteria</taxon>
        <taxon>Halobacteriales</taxon>
        <taxon>Natronomonadaceae</taxon>
        <taxon>Haloglomus</taxon>
    </lineage>
</organism>